<dbReference type="KEGG" id="rgr:FZ934_20865"/>
<dbReference type="OrthoDB" id="7052039at2"/>
<gene>
    <name evidence="2" type="ORF">FZ934_20865</name>
</gene>
<dbReference type="RefSeq" id="WP_153272794.1">
    <property type="nucleotide sequence ID" value="NZ_CP043499.1"/>
</dbReference>
<dbReference type="Pfam" id="PF00656">
    <property type="entry name" value="Peptidase_C14"/>
    <property type="match status" value="1"/>
</dbReference>
<organism evidence="2 3">
    <name type="scientific">Rhizobium grahamii</name>
    <dbReference type="NCBI Taxonomy" id="1120045"/>
    <lineage>
        <taxon>Bacteria</taxon>
        <taxon>Pseudomonadati</taxon>
        <taxon>Pseudomonadota</taxon>
        <taxon>Alphaproteobacteria</taxon>
        <taxon>Hyphomicrobiales</taxon>
        <taxon>Rhizobiaceae</taxon>
        <taxon>Rhizobium/Agrobacterium group</taxon>
        <taxon>Rhizobium</taxon>
    </lineage>
</organism>
<sequence length="381" mass="41688">MQSAIVHFVQCEPDQPQTHAIVIGIGAYPHGQLSERLKVGNLDSPVATAKAIADWLINEHNDPVCPLGSVSLLVSTETPYIYTNPKTGVEYEVPSGTTDEIIDALDNWSASASSSFENRSFFYFCGHGLRSGSSDCLLTRSFGENSRRHMEGVIDAQIENAMRILGPGEQIYFFDTCRNDGTALLTQGSPPTQALSPTPTFDRIGIPRISRLYASAEGTKAYGKPGGLSLFASEFLDAAKSAAVKNVDSRGRGWWFNTGELQKHLLRFVNRQTCQSSGEPLNISFIGPKPQNIPVVLCCDPRESISRVSVSCHSDGIMIYSFNGSASLSEDVWRLALEHQMYDFSAVPCIEGEFGPFPTTAIPISPPFVDVVMDIEERTFF</sequence>
<dbReference type="GO" id="GO:0004197">
    <property type="term" value="F:cysteine-type endopeptidase activity"/>
    <property type="evidence" value="ECO:0007669"/>
    <property type="project" value="InterPro"/>
</dbReference>
<dbReference type="InterPro" id="IPR029030">
    <property type="entry name" value="Caspase-like_dom_sf"/>
</dbReference>
<evidence type="ECO:0000259" key="1">
    <source>
        <dbReference type="Pfam" id="PF00656"/>
    </source>
</evidence>
<dbReference type="Gene3D" id="3.40.50.1460">
    <property type="match status" value="1"/>
</dbReference>
<proteinExistence type="predicted"/>
<dbReference type="AlphaFoldDB" id="A0A5Q0CA36"/>
<dbReference type="SUPFAM" id="SSF52129">
    <property type="entry name" value="Caspase-like"/>
    <property type="match status" value="1"/>
</dbReference>
<evidence type="ECO:0000313" key="2">
    <source>
        <dbReference type="EMBL" id="QFY62808.1"/>
    </source>
</evidence>
<protein>
    <submittedName>
        <fullName evidence="2">Caspase family protein</fullName>
    </submittedName>
</protein>
<evidence type="ECO:0000313" key="3">
    <source>
        <dbReference type="Proteomes" id="UP000326881"/>
    </source>
</evidence>
<dbReference type="GO" id="GO:0006508">
    <property type="term" value="P:proteolysis"/>
    <property type="evidence" value="ECO:0007669"/>
    <property type="project" value="InterPro"/>
</dbReference>
<feature type="domain" description="Peptidase C14 caspase" evidence="1">
    <location>
        <begin position="19"/>
        <end position="243"/>
    </location>
</feature>
<name>A0A5Q0CA36_9HYPH</name>
<geneLocation type="plasmid" evidence="2 3">
    <name>unnamed</name>
</geneLocation>
<keyword evidence="2" id="KW-0614">Plasmid</keyword>
<reference evidence="2 3" key="1">
    <citation type="submission" date="2019-08" db="EMBL/GenBank/DDBJ databases">
        <title>Prosopis cineraria nodule microbiome.</title>
        <authorList>
            <person name="Ali R."/>
            <person name="Chaluvadi S.R."/>
            <person name="Wang X."/>
        </authorList>
    </citation>
    <scope>NUCLEOTIDE SEQUENCE [LARGE SCALE GENOMIC DNA]</scope>
    <source>
        <strain evidence="2 3">BG7</strain>
        <plasmid evidence="2 3">unnamed</plasmid>
    </source>
</reference>
<keyword evidence="3" id="KW-1185">Reference proteome</keyword>
<dbReference type="InterPro" id="IPR011600">
    <property type="entry name" value="Pept_C14_caspase"/>
</dbReference>
<dbReference type="Proteomes" id="UP000326881">
    <property type="component" value="Plasmid unnamed"/>
</dbReference>
<accession>A0A5Q0CA36</accession>
<dbReference type="EMBL" id="CP043499">
    <property type="protein sequence ID" value="QFY62808.1"/>
    <property type="molecule type" value="Genomic_DNA"/>
</dbReference>